<feature type="domain" description="PA14" evidence="1">
    <location>
        <begin position="1"/>
        <end position="111"/>
    </location>
</feature>
<reference evidence="3" key="1">
    <citation type="submission" date="2018-06" db="EMBL/GenBank/DDBJ databases">
        <authorList>
            <person name="Guldener U."/>
        </authorList>
    </citation>
    <scope>NUCLEOTIDE SEQUENCE [LARGE SCALE GENOMIC DNA]</scope>
    <source>
        <strain evidence="3">UTAD17</strain>
    </source>
</reference>
<proteinExistence type="predicted"/>
<evidence type="ECO:0000259" key="1">
    <source>
        <dbReference type="PROSITE" id="PS51820"/>
    </source>
</evidence>
<dbReference type="AlphaFoldDB" id="A0A376BC08"/>
<organism evidence="2 3">
    <name type="scientific">Saccharomycodes ludwigii</name>
    <dbReference type="NCBI Taxonomy" id="36035"/>
    <lineage>
        <taxon>Eukaryota</taxon>
        <taxon>Fungi</taxon>
        <taxon>Dikarya</taxon>
        <taxon>Ascomycota</taxon>
        <taxon>Saccharomycotina</taxon>
        <taxon>Saccharomycetes</taxon>
        <taxon>Saccharomycodales</taxon>
        <taxon>Saccharomycodaceae</taxon>
        <taxon>Saccharomycodes</taxon>
    </lineage>
</organism>
<dbReference type="EMBL" id="UFAJ01001282">
    <property type="protein sequence ID" value="SSD62223.1"/>
    <property type="molecule type" value="Genomic_DNA"/>
</dbReference>
<dbReference type="InterPro" id="IPR018871">
    <property type="entry name" value="GLEYA_adhesin_domain"/>
</dbReference>
<name>A0A376BC08_9ASCO</name>
<evidence type="ECO:0000313" key="2">
    <source>
        <dbReference type="EMBL" id="SSD62223.1"/>
    </source>
</evidence>
<accession>A0A376BC08</accession>
<keyword evidence="3" id="KW-1185">Reference proteome</keyword>
<sequence length="238" mass="25400">MEITGYFLAPETGSYTFTLGNVDDSAGLLFDQDAFGFCEQNDITATTTNFLLNAIKGCESGKEASVSSEKTLIGGLYYPIRIIFSNAITKASLDFSATLPNGTVINDFTNYIYTFGEDESYCPAFERETTTYTPWTGSFTSTIGTIVTISVLTHPLFQKNNNNNNNGGSGSSETANTPVTVIKTSVFTTSGSTITSVITSTIVPNNNNENGSGSPGNASEYVETISSGFVYKIGRAHV</sequence>
<dbReference type="Pfam" id="PF10528">
    <property type="entry name" value="GLEYA"/>
    <property type="match status" value="1"/>
</dbReference>
<dbReference type="SUPFAM" id="SSF56988">
    <property type="entry name" value="Anthrax protective antigen"/>
    <property type="match status" value="1"/>
</dbReference>
<dbReference type="PROSITE" id="PS51820">
    <property type="entry name" value="PA14"/>
    <property type="match status" value="1"/>
</dbReference>
<dbReference type="Proteomes" id="UP000262825">
    <property type="component" value="Unassembled WGS sequence"/>
</dbReference>
<gene>
    <name evidence="2" type="ORF">SCODWIG_03985</name>
</gene>
<evidence type="ECO:0000313" key="3">
    <source>
        <dbReference type="Proteomes" id="UP000262825"/>
    </source>
</evidence>
<dbReference type="Gene3D" id="2.60.120.1560">
    <property type="match status" value="1"/>
</dbReference>
<dbReference type="InterPro" id="IPR037524">
    <property type="entry name" value="PA14/GLEYA"/>
</dbReference>
<protein>
    <recommendedName>
        <fullName evidence="1">PA14 domain-containing protein</fullName>
    </recommendedName>
</protein>
<dbReference type="VEuPathDB" id="FungiDB:SCODWIG_03985"/>